<evidence type="ECO:0000259" key="3">
    <source>
        <dbReference type="Pfam" id="PF18818"/>
    </source>
</evidence>
<dbReference type="Pfam" id="PF08401">
    <property type="entry name" value="ArdcN"/>
    <property type="match status" value="1"/>
</dbReference>
<dbReference type="Pfam" id="PF18818">
    <property type="entry name" value="MPTase-PolyVal"/>
    <property type="match status" value="1"/>
</dbReference>
<dbReference type="InterPro" id="IPR013610">
    <property type="entry name" value="ArdC_N"/>
</dbReference>
<dbReference type="InterPro" id="IPR041459">
    <property type="entry name" value="MPTase-PolyVal"/>
</dbReference>
<evidence type="ECO:0000313" key="4">
    <source>
        <dbReference type="EMBL" id="MST68905.1"/>
    </source>
</evidence>
<accession>A0A6A8M6E1</accession>
<reference evidence="4" key="1">
    <citation type="submission" date="2019-09" db="EMBL/GenBank/DDBJ databases">
        <title>In-depth cultivation of the pig gut microbiome towards novel bacterial diversity and tailored functional studies.</title>
        <authorList>
            <person name="Wylensek D."/>
            <person name="Hitch T.C.A."/>
            <person name="Clavel T."/>
        </authorList>
    </citation>
    <scope>NUCLEOTIDE SEQUENCE</scope>
    <source>
        <strain evidence="4">RF-744-FAT-WT-3</strain>
    </source>
</reference>
<feature type="compositionally biased region" description="Basic and acidic residues" evidence="1">
    <location>
        <begin position="306"/>
        <end position="320"/>
    </location>
</feature>
<comment type="caution">
    <text evidence="4">The sequence shown here is derived from an EMBL/GenBank/DDBJ whole genome shotgun (WGS) entry which is preliminary data.</text>
</comment>
<sequence>MRNQERPSPVDIVNSHREEVVRKIIRDMGENGLQWSAPYLPTLSPRNPVSGTVYRGSNRLHLAFVGYMRGIEDNRWCTFNQIRDKGWHLKRGSKAAIIEKWKDLPLTGKNEDTGEDEVVGHYLRCVGYWNVFNAGDIDGIPPAPEGPQHQSDYTAGIAENLIRSSRCPVNESSLYTGMAAYSPGKDCILIAPRGTFRSDESFTRTLLHEMTHSTGHPSALNRECSVRFGSPEYAEEELVAELGSLFLSSDLGIQNAELEGDFYRNHVSYLQSWMKALENDPAYLFKAAGKADKADTYIFTRYEEQLKKDRDSPAPGREEPGLSLKTESTAMLDASRGVNTAGGRERRVEAR</sequence>
<dbReference type="AlphaFoldDB" id="A0A6A8M6E1"/>
<feature type="region of interest" description="Disordered" evidence="1">
    <location>
        <begin position="306"/>
        <end position="351"/>
    </location>
</feature>
<dbReference type="RefSeq" id="WP_154572369.1">
    <property type="nucleotide sequence ID" value="NZ_VUNB01000003.1"/>
</dbReference>
<organism evidence="4">
    <name type="scientific">Baileyella intestinalis</name>
    <dbReference type="NCBI Taxonomy" id="2606709"/>
    <lineage>
        <taxon>Bacteria</taxon>
        <taxon>Bacillati</taxon>
        <taxon>Bacillota</taxon>
        <taxon>Clostridia</taxon>
        <taxon>Peptostreptococcales</taxon>
        <taxon>Anaerovoracaceae</taxon>
        <taxon>Baileyella</taxon>
    </lineage>
</organism>
<evidence type="ECO:0000259" key="2">
    <source>
        <dbReference type="Pfam" id="PF08401"/>
    </source>
</evidence>
<evidence type="ECO:0000256" key="1">
    <source>
        <dbReference type="SAM" id="MobiDB-lite"/>
    </source>
</evidence>
<dbReference type="GO" id="GO:0003697">
    <property type="term" value="F:single-stranded DNA binding"/>
    <property type="evidence" value="ECO:0007669"/>
    <property type="project" value="InterPro"/>
</dbReference>
<proteinExistence type="predicted"/>
<dbReference type="EMBL" id="VUNB01000003">
    <property type="protein sequence ID" value="MST68905.1"/>
    <property type="molecule type" value="Genomic_DNA"/>
</dbReference>
<feature type="domain" description="N-terminal" evidence="2">
    <location>
        <begin position="16"/>
        <end position="116"/>
    </location>
</feature>
<gene>
    <name evidence="4" type="ORF">FYJ66_04770</name>
</gene>
<feature type="domain" description="Polyvalent protein metallopeptidase" evidence="3">
    <location>
        <begin position="159"/>
        <end position="289"/>
    </location>
</feature>
<protein>
    <submittedName>
        <fullName evidence="4">DUF1738 domain-containing protein</fullName>
    </submittedName>
</protein>
<name>A0A6A8M6E1_9FIRM</name>